<dbReference type="PATRIC" id="fig|571915.4.peg.543"/>
<proteinExistence type="predicted"/>
<organism evidence="2 3">
    <name type="scientific">Corynebacterium mustelae</name>
    <dbReference type="NCBI Taxonomy" id="571915"/>
    <lineage>
        <taxon>Bacteria</taxon>
        <taxon>Bacillati</taxon>
        <taxon>Actinomycetota</taxon>
        <taxon>Actinomycetes</taxon>
        <taxon>Mycobacteriales</taxon>
        <taxon>Corynebacteriaceae</taxon>
        <taxon>Corynebacterium</taxon>
    </lineage>
</organism>
<sequence length="82" mass="8922">MHAVLTEPCTAQGTRFPGRSLPSTEESSLKIYDHRRLIIDENGTTFSPTVTVTDVNSVAGYNVVLHELFPDVDENSFPVSGG</sequence>
<dbReference type="Proteomes" id="UP000035199">
    <property type="component" value="Chromosome"/>
</dbReference>
<evidence type="ECO:0000313" key="3">
    <source>
        <dbReference type="Proteomes" id="UP000035199"/>
    </source>
</evidence>
<dbReference type="RefSeq" id="WP_144414108.1">
    <property type="nucleotide sequence ID" value="NZ_CP011542.1"/>
</dbReference>
<dbReference type="AlphaFoldDB" id="A0A0G3H180"/>
<accession>A0A0G3H180</accession>
<dbReference type="KEGG" id="cmv:CMUST_02565"/>
<keyword evidence="3" id="KW-1185">Reference proteome</keyword>
<gene>
    <name evidence="2" type="ORF">CMUST_02565</name>
</gene>
<dbReference type="EMBL" id="CP011542">
    <property type="protein sequence ID" value="AKK04857.1"/>
    <property type="molecule type" value="Genomic_DNA"/>
</dbReference>
<dbReference type="STRING" id="571915.CMUST_02565"/>
<evidence type="ECO:0000313" key="2">
    <source>
        <dbReference type="EMBL" id="AKK04857.1"/>
    </source>
</evidence>
<reference evidence="2 3" key="1">
    <citation type="journal article" date="2015" name="Genome Announc.">
        <title>Complete Genome Sequence of the Type Strain Corynebacterium mustelae DSM 45274, Isolated from Various Tissues of a Male Ferret with Lethal Sepsis.</title>
        <authorList>
            <person name="Ruckert C."/>
            <person name="Eimer J."/>
            <person name="Winkler A."/>
            <person name="Tauch A."/>
        </authorList>
    </citation>
    <scope>NUCLEOTIDE SEQUENCE [LARGE SCALE GENOMIC DNA]</scope>
    <source>
        <strain evidence="2 3">DSM 45274</strain>
    </source>
</reference>
<name>A0A0G3H180_9CORY</name>
<evidence type="ECO:0000256" key="1">
    <source>
        <dbReference type="SAM" id="MobiDB-lite"/>
    </source>
</evidence>
<protein>
    <submittedName>
        <fullName evidence="2">Uncharacterized protein</fullName>
    </submittedName>
</protein>
<reference evidence="3" key="2">
    <citation type="submission" date="2015-05" db="EMBL/GenBank/DDBJ databases">
        <title>Complete genome sequence of Corynebacterium mustelae DSM 45274, isolated from various tissues of a male ferret with lethal sepsis.</title>
        <authorList>
            <person name="Ruckert C."/>
            <person name="Albersmeier A."/>
            <person name="Winkler A."/>
            <person name="Tauch A."/>
        </authorList>
    </citation>
    <scope>NUCLEOTIDE SEQUENCE [LARGE SCALE GENOMIC DNA]</scope>
    <source>
        <strain evidence="3">DSM 45274</strain>
    </source>
</reference>
<feature type="region of interest" description="Disordered" evidence="1">
    <location>
        <begin position="1"/>
        <end position="25"/>
    </location>
</feature>